<dbReference type="InterPro" id="IPR045864">
    <property type="entry name" value="aa-tRNA-synth_II/BPL/LPL"/>
</dbReference>
<dbReference type="Proteomes" id="UP000230215">
    <property type="component" value="Unassembled WGS sequence"/>
</dbReference>
<dbReference type="GO" id="GO:0004824">
    <property type="term" value="F:lysine-tRNA ligase activity"/>
    <property type="evidence" value="ECO:0007669"/>
    <property type="project" value="TreeGrafter"/>
</dbReference>
<feature type="domain" description="Aminoacyl-transfer RNA synthetases class-II family profile" evidence="4">
    <location>
        <begin position="39"/>
        <end position="88"/>
    </location>
</feature>
<dbReference type="GO" id="GO:0006430">
    <property type="term" value="P:lysyl-tRNA aminoacylation"/>
    <property type="evidence" value="ECO:0007669"/>
    <property type="project" value="TreeGrafter"/>
</dbReference>
<dbReference type="SUPFAM" id="SSF55681">
    <property type="entry name" value="Class II aaRS and biotin synthetases"/>
    <property type="match status" value="1"/>
</dbReference>
<proteinExistence type="predicted"/>
<name>A0A2M7H1K3_9BACT</name>
<protein>
    <submittedName>
        <fullName evidence="5">Lysine--tRNA ligase</fullName>
    </submittedName>
</protein>
<dbReference type="AlphaFoldDB" id="A0A2M7H1K3"/>
<evidence type="ECO:0000313" key="6">
    <source>
        <dbReference type="Proteomes" id="UP000230215"/>
    </source>
</evidence>
<evidence type="ECO:0000256" key="2">
    <source>
        <dbReference type="ARBA" id="ARBA00022741"/>
    </source>
</evidence>
<evidence type="ECO:0000256" key="1">
    <source>
        <dbReference type="ARBA" id="ARBA00022598"/>
    </source>
</evidence>
<dbReference type="Gene3D" id="3.30.930.10">
    <property type="entry name" value="Bira Bifunctional Protein, Domain 2"/>
    <property type="match status" value="1"/>
</dbReference>
<dbReference type="Pfam" id="PF00152">
    <property type="entry name" value="tRNA-synt_2"/>
    <property type="match status" value="1"/>
</dbReference>
<dbReference type="GO" id="GO:0005829">
    <property type="term" value="C:cytosol"/>
    <property type="evidence" value="ECO:0007669"/>
    <property type="project" value="TreeGrafter"/>
</dbReference>
<evidence type="ECO:0000313" key="5">
    <source>
        <dbReference type="EMBL" id="PIW35136.1"/>
    </source>
</evidence>
<dbReference type="GO" id="GO:0005524">
    <property type="term" value="F:ATP binding"/>
    <property type="evidence" value="ECO:0007669"/>
    <property type="project" value="InterPro"/>
</dbReference>
<dbReference type="InterPro" id="IPR004364">
    <property type="entry name" value="Aa-tRNA-synt_II"/>
</dbReference>
<comment type="caution">
    <text evidence="5">The sequence shown here is derived from an EMBL/GenBank/DDBJ whole genome shotgun (WGS) entry which is preliminary data.</text>
</comment>
<dbReference type="PROSITE" id="PS50862">
    <property type="entry name" value="AA_TRNA_LIGASE_II"/>
    <property type="match status" value="1"/>
</dbReference>
<evidence type="ECO:0000256" key="3">
    <source>
        <dbReference type="ARBA" id="ARBA00022840"/>
    </source>
</evidence>
<accession>A0A2M7H1K3</accession>
<dbReference type="PANTHER" id="PTHR42918:SF15">
    <property type="entry name" value="LYSINE--TRNA LIGASE, CHLOROPLASTIC_MITOCHONDRIAL"/>
    <property type="match status" value="1"/>
</dbReference>
<sequence>VAGGCWELVLGFSELNNPIEQRERFKEQEKFFKAGLEKAQRMDEDFIEALGYGMPPAAGFGMGIDRLVALLTDSHSLREAILFPTMRPR</sequence>
<keyword evidence="2" id="KW-0547">Nucleotide-binding</keyword>
<dbReference type="InterPro" id="IPR006195">
    <property type="entry name" value="aa-tRNA-synth_II"/>
</dbReference>
<keyword evidence="3" id="KW-0067">ATP-binding</keyword>
<gene>
    <name evidence="5" type="ORF">COW25_00910</name>
</gene>
<dbReference type="GO" id="GO:0000049">
    <property type="term" value="F:tRNA binding"/>
    <property type="evidence" value="ECO:0007669"/>
    <property type="project" value="TreeGrafter"/>
</dbReference>
<feature type="non-terminal residue" evidence="5">
    <location>
        <position position="1"/>
    </location>
</feature>
<keyword evidence="1 5" id="KW-0436">Ligase</keyword>
<reference evidence="6" key="1">
    <citation type="submission" date="2017-09" db="EMBL/GenBank/DDBJ databases">
        <title>Depth-based differentiation of microbial function through sediment-hosted aquifers and enrichment of novel symbionts in the deep terrestrial subsurface.</title>
        <authorList>
            <person name="Probst A.J."/>
            <person name="Ladd B."/>
            <person name="Jarett J.K."/>
            <person name="Geller-Mcgrath D.E."/>
            <person name="Sieber C.M.K."/>
            <person name="Emerson J.B."/>
            <person name="Anantharaman K."/>
            <person name="Thomas B.C."/>
            <person name="Malmstrom R."/>
            <person name="Stieglmeier M."/>
            <person name="Klingl A."/>
            <person name="Woyke T."/>
            <person name="Ryan C.M."/>
            <person name="Banfield J.F."/>
        </authorList>
    </citation>
    <scope>NUCLEOTIDE SEQUENCE [LARGE SCALE GENOMIC DNA]</scope>
</reference>
<organism evidence="5 6">
    <name type="scientific">Candidatus Nealsonbacteria bacterium CG15_BIG_FIL_POST_REV_8_21_14_020_37_12</name>
    <dbReference type="NCBI Taxonomy" id="1974716"/>
    <lineage>
        <taxon>Bacteria</taxon>
        <taxon>Candidatus Nealsoniibacteriota</taxon>
    </lineage>
</organism>
<dbReference type="EMBL" id="PFGB01000032">
    <property type="protein sequence ID" value="PIW35136.1"/>
    <property type="molecule type" value="Genomic_DNA"/>
</dbReference>
<dbReference type="PANTHER" id="PTHR42918">
    <property type="entry name" value="LYSYL-TRNA SYNTHETASE"/>
    <property type="match status" value="1"/>
</dbReference>
<evidence type="ECO:0000259" key="4">
    <source>
        <dbReference type="PROSITE" id="PS50862"/>
    </source>
</evidence>